<sequence length="254" mass="27656">MSNIVGVHGINNYRPGRTADDLSVEWCHALGRQVHVAYYSEHLRRGIGQGSDDPMTLEPAEQEMLIAWVDQLQPVGAVAQGPRTARLRQASDWLTRKHGDTARRLAVLFCREVHTYLAKADSPRRTAARATVAAAITEIKPTAVVAHSLGSVVAYETLWQNPHLSVDLLITVGSPLAMPGVVLDRLDPSDRARPPGVQRWVNLADVGDIVAVPRGGLGRTFAGVEDIPDLTIGNLAFHGVQAYLRTPELRAMCN</sequence>
<evidence type="ECO:0000313" key="1">
    <source>
        <dbReference type="EMBL" id="MBP2191207.1"/>
    </source>
</evidence>
<dbReference type="RefSeq" id="WP_209892478.1">
    <property type="nucleotide sequence ID" value="NZ_JAGGMR010000001.1"/>
</dbReference>
<dbReference type="Gene3D" id="3.40.50.1820">
    <property type="entry name" value="alpha/beta hydrolase"/>
    <property type="match status" value="1"/>
</dbReference>
<protein>
    <recommendedName>
        <fullName evidence="3">Serine peptidase</fullName>
    </recommendedName>
</protein>
<evidence type="ECO:0008006" key="3">
    <source>
        <dbReference type="Google" id="ProtNLM"/>
    </source>
</evidence>
<organism evidence="1 2">
    <name type="scientific">Nocardia goodfellowii</name>
    <dbReference type="NCBI Taxonomy" id="882446"/>
    <lineage>
        <taxon>Bacteria</taxon>
        <taxon>Bacillati</taxon>
        <taxon>Actinomycetota</taxon>
        <taxon>Actinomycetes</taxon>
        <taxon>Mycobacteriales</taxon>
        <taxon>Nocardiaceae</taxon>
        <taxon>Nocardia</taxon>
    </lineage>
</organism>
<accession>A0ABS4QHM7</accession>
<comment type="caution">
    <text evidence="1">The sequence shown here is derived from an EMBL/GenBank/DDBJ whole genome shotgun (WGS) entry which is preliminary data.</text>
</comment>
<reference evidence="1 2" key="1">
    <citation type="submission" date="2021-03" db="EMBL/GenBank/DDBJ databases">
        <title>Sequencing the genomes of 1000 actinobacteria strains.</title>
        <authorList>
            <person name="Klenk H.-P."/>
        </authorList>
    </citation>
    <scope>NUCLEOTIDE SEQUENCE [LARGE SCALE GENOMIC DNA]</scope>
    <source>
        <strain evidence="1 2">DSM 45516</strain>
    </source>
</reference>
<proteinExistence type="predicted"/>
<keyword evidence="2" id="KW-1185">Reference proteome</keyword>
<dbReference type="InterPro" id="IPR029058">
    <property type="entry name" value="AB_hydrolase_fold"/>
</dbReference>
<name>A0ABS4QHM7_9NOCA</name>
<evidence type="ECO:0000313" key="2">
    <source>
        <dbReference type="Proteomes" id="UP001519325"/>
    </source>
</evidence>
<dbReference type="Proteomes" id="UP001519325">
    <property type="component" value="Unassembled WGS sequence"/>
</dbReference>
<dbReference type="EMBL" id="JAGGMR010000001">
    <property type="protein sequence ID" value="MBP2191207.1"/>
    <property type="molecule type" value="Genomic_DNA"/>
</dbReference>
<gene>
    <name evidence="1" type="ORF">BJ987_004108</name>
</gene>
<dbReference type="SUPFAM" id="SSF53474">
    <property type="entry name" value="alpha/beta-Hydrolases"/>
    <property type="match status" value="1"/>
</dbReference>